<keyword evidence="2" id="KW-1185">Reference proteome</keyword>
<evidence type="ECO:0000313" key="1">
    <source>
        <dbReference type="EMBL" id="SJM67571.1"/>
    </source>
</evidence>
<evidence type="ECO:0008006" key="3">
    <source>
        <dbReference type="Google" id="ProtNLM"/>
    </source>
</evidence>
<dbReference type="RefSeq" id="WP_086999360.1">
    <property type="nucleotide sequence ID" value="NZ_FUHW01000037.1"/>
</dbReference>
<organism evidence="1 2">
    <name type="scientific">Arthrobacter rhombi</name>
    <dbReference type="NCBI Taxonomy" id="71253"/>
    <lineage>
        <taxon>Bacteria</taxon>
        <taxon>Bacillati</taxon>
        <taxon>Actinomycetota</taxon>
        <taxon>Actinomycetes</taxon>
        <taxon>Micrococcales</taxon>
        <taxon>Micrococcaceae</taxon>
        <taxon>Arthrobacter</taxon>
    </lineage>
</organism>
<dbReference type="AlphaFoldDB" id="A0A1R4GH70"/>
<gene>
    <name evidence="1" type="ORF">FM101_10575</name>
</gene>
<sequence>MSIAPYPITTAATESERLDFWADAAARLDWADPWHTVHSATPVDPLAVLTTEVGYAGSGWKSS</sequence>
<name>A0A1R4GH70_9MICC</name>
<accession>A0A1R4GH70</accession>
<evidence type="ECO:0000313" key="2">
    <source>
        <dbReference type="Proteomes" id="UP000195913"/>
    </source>
</evidence>
<protein>
    <recommendedName>
        <fullName evidence="3">Acetyl-coenzyme A synthetase</fullName>
    </recommendedName>
</protein>
<proteinExistence type="predicted"/>
<dbReference type="Proteomes" id="UP000195913">
    <property type="component" value="Unassembled WGS sequence"/>
</dbReference>
<dbReference type="EMBL" id="FUHW01000037">
    <property type="protein sequence ID" value="SJM67571.1"/>
    <property type="molecule type" value="Genomic_DNA"/>
</dbReference>
<reference evidence="1 2" key="1">
    <citation type="submission" date="2017-02" db="EMBL/GenBank/DDBJ databases">
        <authorList>
            <person name="Peterson S.W."/>
        </authorList>
    </citation>
    <scope>NUCLEOTIDE SEQUENCE [LARGE SCALE GENOMIC DNA]</scope>
    <source>
        <strain evidence="1 2">B Ar 00.02</strain>
    </source>
</reference>